<organism evidence="1 2">
    <name type="scientific">Trypanosoma rangeli</name>
    <dbReference type="NCBI Taxonomy" id="5698"/>
    <lineage>
        <taxon>Eukaryota</taxon>
        <taxon>Discoba</taxon>
        <taxon>Euglenozoa</taxon>
        <taxon>Kinetoplastea</taxon>
        <taxon>Metakinetoplastina</taxon>
        <taxon>Trypanosomatida</taxon>
        <taxon>Trypanosomatidae</taxon>
        <taxon>Trypanosoma</taxon>
        <taxon>Herpetosoma</taxon>
    </lineage>
</organism>
<accession>A0A3S5ISN4</accession>
<dbReference type="AlphaFoldDB" id="A0A3S5ISN4"/>
<dbReference type="EMBL" id="MKGL01000006">
    <property type="protein sequence ID" value="RNF12368.1"/>
    <property type="molecule type" value="Genomic_DNA"/>
</dbReference>
<proteinExistence type="predicted"/>
<evidence type="ECO:0000313" key="1">
    <source>
        <dbReference type="EMBL" id="RNF12368.1"/>
    </source>
</evidence>
<sequence length="95" mass="10407">MVLLLLSVSVRRSGPPLMPLCRSCPQPRGSVPTGYAHERGSEAKQHAAVASGILTGRGREEGPIETKRPHLFFLFRVKYEVNFGKPRTATRHAAA</sequence>
<comment type="caution">
    <text evidence="1">The sequence shown here is derived from an EMBL/GenBank/DDBJ whole genome shotgun (WGS) entry which is preliminary data.</text>
</comment>
<reference evidence="1 2" key="1">
    <citation type="journal article" date="2018" name="BMC Genomics">
        <title>Genomic comparison of Trypanosoma conorhini and Trypanosoma rangeli to Trypanosoma cruzi strains of high and low virulence.</title>
        <authorList>
            <person name="Bradwell K.R."/>
            <person name="Koparde V.N."/>
            <person name="Matveyev A.V."/>
            <person name="Serrano M.G."/>
            <person name="Alves J.M."/>
            <person name="Parikh H."/>
            <person name="Huang B."/>
            <person name="Lee V."/>
            <person name="Espinosa-Alvarez O."/>
            <person name="Ortiz P.A."/>
            <person name="Costa-Martins A.G."/>
            <person name="Teixeira M.M."/>
            <person name="Buck G.A."/>
        </authorList>
    </citation>
    <scope>NUCLEOTIDE SEQUENCE [LARGE SCALE GENOMIC DNA]</scope>
    <source>
        <strain evidence="1 2">AM80</strain>
    </source>
</reference>
<dbReference type="Proteomes" id="UP000283634">
    <property type="component" value="Unassembled WGS sequence"/>
</dbReference>
<name>A0A3S5ISN4_TRYRA</name>
<evidence type="ECO:0000313" key="2">
    <source>
        <dbReference type="Proteomes" id="UP000283634"/>
    </source>
</evidence>
<protein>
    <submittedName>
        <fullName evidence="1">Uncharacterized protein</fullName>
    </submittedName>
</protein>
<feature type="non-terminal residue" evidence="1">
    <location>
        <position position="95"/>
    </location>
</feature>
<dbReference type="RefSeq" id="XP_029242721.1">
    <property type="nucleotide sequence ID" value="XM_029377461.1"/>
</dbReference>
<dbReference type="GeneID" id="40324312"/>
<keyword evidence="2" id="KW-1185">Reference proteome</keyword>
<gene>
    <name evidence="1" type="ORF">TraAM80_00379</name>
</gene>